<dbReference type="PRINTS" id="PR00133">
    <property type="entry name" value="GLHYDRLASE3"/>
</dbReference>
<dbReference type="InterPro" id="IPR017853">
    <property type="entry name" value="GH"/>
</dbReference>
<dbReference type="AlphaFoldDB" id="X1A665"/>
<comment type="similarity">
    <text evidence="2">Belongs to the glycosyl hydrolase 3 family.</text>
</comment>
<dbReference type="PANTHER" id="PTHR30480:SF13">
    <property type="entry name" value="BETA-HEXOSAMINIDASE"/>
    <property type="match status" value="1"/>
</dbReference>
<evidence type="ECO:0000256" key="2">
    <source>
        <dbReference type="ARBA" id="ARBA00005336"/>
    </source>
</evidence>
<name>X1A665_9ZZZZ</name>
<comment type="catalytic activity">
    <reaction evidence="1">
        <text>Hydrolysis of terminal non-reducing N-acetyl-D-hexosamine residues in N-acetyl-beta-D-hexosaminides.</text>
        <dbReference type="EC" id="3.2.1.52"/>
    </reaction>
</comment>
<keyword evidence="5" id="KW-0326">Glycosidase</keyword>
<evidence type="ECO:0000256" key="3">
    <source>
        <dbReference type="ARBA" id="ARBA00012663"/>
    </source>
</evidence>
<proteinExistence type="inferred from homology"/>
<sequence>MFFQGSPQNQARLINQYQDLVDIPLLMAIDAEWGVGMRFKDQVISFPRQLMLGAIQDDNLLYEMGKEVAFQCKKIGIHVNFAPVADVNNNPDNPVINDRSFGEDMYNVAAKSFAYMKGMQDNGILACAKHFPGHGDTGVDSHFDLPVINHSLERLDSLELMPFKVLSEQGIASMMVAHLHTPAFDNRKNRPTTLSENVIKNVLRKQLNFNGLVFTDAMEMKGVLKHFPAGIAEAEALLAGNDMIVLPTELDNAFTTIKTYIKEGKISQSQVEESVKRVLAAKYNLGLHKGHNSL</sequence>
<evidence type="ECO:0000313" key="7">
    <source>
        <dbReference type="EMBL" id="GAG77234.1"/>
    </source>
</evidence>
<evidence type="ECO:0000259" key="6">
    <source>
        <dbReference type="Pfam" id="PF00933"/>
    </source>
</evidence>
<feature type="domain" description="Glycoside hydrolase family 3 N-terminal" evidence="6">
    <location>
        <begin position="17"/>
        <end position="280"/>
    </location>
</feature>
<dbReference type="GO" id="GO:0004563">
    <property type="term" value="F:beta-N-acetylhexosaminidase activity"/>
    <property type="evidence" value="ECO:0007669"/>
    <property type="project" value="UniProtKB-EC"/>
</dbReference>
<evidence type="ECO:0000256" key="1">
    <source>
        <dbReference type="ARBA" id="ARBA00001231"/>
    </source>
</evidence>
<dbReference type="EC" id="3.2.1.52" evidence="3"/>
<dbReference type="SUPFAM" id="SSF51445">
    <property type="entry name" value="(Trans)glycosidases"/>
    <property type="match status" value="1"/>
</dbReference>
<dbReference type="GO" id="GO:0009254">
    <property type="term" value="P:peptidoglycan turnover"/>
    <property type="evidence" value="ECO:0007669"/>
    <property type="project" value="TreeGrafter"/>
</dbReference>
<dbReference type="InterPro" id="IPR050226">
    <property type="entry name" value="NagZ_Beta-hexosaminidase"/>
</dbReference>
<dbReference type="Pfam" id="PF00933">
    <property type="entry name" value="Glyco_hydro_3"/>
    <property type="match status" value="1"/>
</dbReference>
<reference evidence="7" key="1">
    <citation type="journal article" date="2014" name="Front. Microbiol.">
        <title>High frequency of phylogenetically diverse reductive dehalogenase-homologous genes in deep subseafloor sedimentary metagenomes.</title>
        <authorList>
            <person name="Kawai M."/>
            <person name="Futagami T."/>
            <person name="Toyoda A."/>
            <person name="Takaki Y."/>
            <person name="Nishi S."/>
            <person name="Hori S."/>
            <person name="Arai W."/>
            <person name="Tsubouchi T."/>
            <person name="Morono Y."/>
            <person name="Uchiyama I."/>
            <person name="Ito T."/>
            <person name="Fujiyama A."/>
            <person name="Inagaki F."/>
            <person name="Takami H."/>
        </authorList>
    </citation>
    <scope>NUCLEOTIDE SEQUENCE</scope>
    <source>
        <strain evidence="7">Expedition CK06-06</strain>
    </source>
</reference>
<dbReference type="Gene3D" id="3.20.20.300">
    <property type="entry name" value="Glycoside hydrolase, family 3, N-terminal domain"/>
    <property type="match status" value="1"/>
</dbReference>
<evidence type="ECO:0000256" key="4">
    <source>
        <dbReference type="ARBA" id="ARBA00022801"/>
    </source>
</evidence>
<keyword evidence="4" id="KW-0378">Hydrolase</keyword>
<dbReference type="EMBL" id="BART01017395">
    <property type="protein sequence ID" value="GAG77234.1"/>
    <property type="molecule type" value="Genomic_DNA"/>
</dbReference>
<comment type="caution">
    <text evidence="7">The sequence shown here is derived from an EMBL/GenBank/DDBJ whole genome shotgun (WGS) entry which is preliminary data.</text>
</comment>
<accession>X1A665</accession>
<dbReference type="InterPro" id="IPR036962">
    <property type="entry name" value="Glyco_hydro_3_N_sf"/>
</dbReference>
<dbReference type="PANTHER" id="PTHR30480">
    <property type="entry name" value="BETA-HEXOSAMINIDASE-RELATED"/>
    <property type="match status" value="1"/>
</dbReference>
<organism evidence="7">
    <name type="scientific">marine sediment metagenome</name>
    <dbReference type="NCBI Taxonomy" id="412755"/>
    <lineage>
        <taxon>unclassified sequences</taxon>
        <taxon>metagenomes</taxon>
        <taxon>ecological metagenomes</taxon>
    </lineage>
</organism>
<gene>
    <name evidence="7" type="ORF">S01H4_33129</name>
</gene>
<dbReference type="InterPro" id="IPR001764">
    <property type="entry name" value="Glyco_hydro_3_N"/>
</dbReference>
<evidence type="ECO:0000256" key="5">
    <source>
        <dbReference type="ARBA" id="ARBA00023295"/>
    </source>
</evidence>
<dbReference type="GO" id="GO:0005975">
    <property type="term" value="P:carbohydrate metabolic process"/>
    <property type="evidence" value="ECO:0007669"/>
    <property type="project" value="InterPro"/>
</dbReference>
<feature type="non-terminal residue" evidence="7">
    <location>
        <position position="294"/>
    </location>
</feature>
<protein>
    <recommendedName>
        <fullName evidence="3">beta-N-acetylhexosaminidase</fullName>
        <ecNumber evidence="3">3.2.1.52</ecNumber>
    </recommendedName>
</protein>